<dbReference type="PANTHER" id="PTHR13246:SF1">
    <property type="entry name" value="CYTOSOLIC ENDO-BETA-N-ACETYLGLUCOSAMINIDASE"/>
    <property type="match status" value="1"/>
</dbReference>
<dbReference type="Pfam" id="PF25529">
    <property type="entry name" value="Ig_ENGASE1_C"/>
    <property type="match status" value="1"/>
</dbReference>
<evidence type="ECO:0000313" key="14">
    <source>
        <dbReference type="Proteomes" id="UP000012960"/>
    </source>
</evidence>
<dbReference type="OMA" id="WIVNGQD"/>
<evidence type="ECO:0000256" key="9">
    <source>
        <dbReference type="SAM" id="MobiDB-lite"/>
    </source>
</evidence>
<dbReference type="Gene3D" id="2.60.120.260">
    <property type="entry name" value="Galactose-binding domain-like"/>
    <property type="match status" value="1"/>
</dbReference>
<dbReference type="InterPro" id="IPR005201">
    <property type="entry name" value="TIM_ENGase"/>
</dbReference>
<dbReference type="AlphaFoldDB" id="A0A804JNN8"/>
<feature type="domain" description="Cytosolic endo-beta-N-acetylglucosaminidase TIM barrel" evidence="10">
    <location>
        <begin position="83"/>
        <end position="361"/>
    </location>
</feature>
<evidence type="ECO:0000259" key="10">
    <source>
        <dbReference type="Pfam" id="PF03644"/>
    </source>
</evidence>
<dbReference type="EnsemblPlants" id="Ma06_t34460.1">
    <property type="protein sequence ID" value="Ma06_p34460.1"/>
    <property type="gene ID" value="Ma06_g34460"/>
</dbReference>
<comment type="similarity">
    <text evidence="2">Belongs to the glycosyl hydrolase 85 family.</text>
</comment>
<keyword evidence="5" id="KW-0378">Hydrolase</keyword>
<evidence type="ECO:0000256" key="1">
    <source>
        <dbReference type="ARBA" id="ARBA00004514"/>
    </source>
</evidence>
<dbReference type="InParanoid" id="A0A804JNN8"/>
<dbReference type="GO" id="GO:0033925">
    <property type="term" value="F:mannosyl-glycoprotein endo-beta-N-acetylglucosaminidase activity"/>
    <property type="evidence" value="ECO:0000318"/>
    <property type="project" value="GO_Central"/>
</dbReference>
<feature type="region of interest" description="Disordered" evidence="9">
    <location>
        <begin position="1"/>
        <end position="20"/>
    </location>
</feature>
<dbReference type="FunFam" id="3.20.20.80:FF:000043">
    <property type="entry name" value="cytosolic endo-beta-N-acetylglucosaminidase"/>
    <property type="match status" value="1"/>
</dbReference>
<dbReference type="OrthoDB" id="284473at2759"/>
<dbReference type="CDD" id="cd06547">
    <property type="entry name" value="GH85_ENGase"/>
    <property type="match status" value="1"/>
</dbReference>
<evidence type="ECO:0000259" key="11">
    <source>
        <dbReference type="Pfam" id="PF25529"/>
    </source>
</evidence>
<evidence type="ECO:0000313" key="13">
    <source>
        <dbReference type="EnsemblPlants" id="Ma06_p34460.1"/>
    </source>
</evidence>
<dbReference type="PANTHER" id="PTHR13246">
    <property type="entry name" value="ENDO BETA N-ACETYLGLUCOSAMINIDASE"/>
    <property type="match status" value="1"/>
</dbReference>
<gene>
    <name evidence="12" type="ORF">GSMUA_180670.1</name>
</gene>
<organism evidence="13 14">
    <name type="scientific">Musa acuminata subsp. malaccensis</name>
    <name type="common">Wild banana</name>
    <name type="synonym">Musa malaccensis</name>
    <dbReference type="NCBI Taxonomy" id="214687"/>
    <lineage>
        <taxon>Eukaryota</taxon>
        <taxon>Viridiplantae</taxon>
        <taxon>Streptophyta</taxon>
        <taxon>Embryophyta</taxon>
        <taxon>Tracheophyta</taxon>
        <taxon>Spermatophyta</taxon>
        <taxon>Magnoliopsida</taxon>
        <taxon>Liliopsida</taxon>
        <taxon>Zingiberales</taxon>
        <taxon>Musaceae</taxon>
        <taxon>Musa</taxon>
    </lineage>
</organism>
<dbReference type="InterPro" id="IPR057882">
    <property type="entry name" value="ENGase_C"/>
</dbReference>
<evidence type="ECO:0000256" key="5">
    <source>
        <dbReference type="ARBA" id="ARBA00022801"/>
    </source>
</evidence>
<sequence>MPPPQSIGGSNGDSRPWDPPFNPTQPSIPISYPITTLEALASDSYHNSFHYPFNRSSVPLPPSAAALPPRRRILVCHDMMGGYLDDALVQGGDNSDAYAIWHWYLMDVFVYFSHYLVTLPPPCWTNAAHTHGVRVLGTFITEGEDGSKICDTLLSTKESARMYAERLTELATHLGFDGWLVNMEVTLDRTQIDNLKEFVDHLSRTMHFQIPGSLVIWYDAVTIDGSGGSQNKLNQKNKPFFDLCDGILVNYLWEEPDVEDSASVAGERKFDVYMGIDVFGRGTFGGGQWNTNAALDVLKTHDISATIFAPGWVYETNQGPDFETAQNRWWGLVEQSWGILRNYPKVLPFYSNFDQGRGLQFSIEGLQVANNHWNNISSQGFQPLLSVGSAVEAYIDFEDASYFGGGSLTVKGSVEDASVFSIKIFSGQLLLDDKAVQVKCFVRLDDNSLFGEILVLVSETNKKSYILIEDDSQPPLTVASFEFDKIIKLPQISKKADVLADSTWTPFAGTFTMTGYTLTDIYIVGALKDAAVEMEQSPTRKSDSPSSYHASLGQIRIFNTPMSYPLADAWHIDPSYTSWTTDLDGNRILSLKITWKLNEGDMTSFTRYNIHVEKLLTHGGNNEARPSFLGFARVELWYVLHLAIPSGVGLVRFIVQPCGVDGSCQELDKSPTLELRPPHSEG</sequence>
<dbReference type="EMBL" id="HG996471">
    <property type="protein sequence ID" value="CAG1848272.1"/>
    <property type="molecule type" value="Genomic_DNA"/>
</dbReference>
<evidence type="ECO:0000256" key="8">
    <source>
        <dbReference type="ARBA" id="ARBA00060018"/>
    </source>
</evidence>
<dbReference type="InterPro" id="IPR032979">
    <property type="entry name" value="ENGase"/>
</dbReference>
<dbReference type="Gene3D" id="3.20.20.80">
    <property type="entry name" value="Glycosidases"/>
    <property type="match status" value="1"/>
</dbReference>
<keyword evidence="6" id="KW-0326">Glycosidase</keyword>
<dbReference type="Pfam" id="PF03644">
    <property type="entry name" value="Glyco_hydro_85"/>
    <property type="match status" value="1"/>
</dbReference>
<evidence type="ECO:0000313" key="12">
    <source>
        <dbReference type="EMBL" id="CAG1848272.1"/>
    </source>
</evidence>
<evidence type="ECO:0000256" key="3">
    <source>
        <dbReference type="ARBA" id="ARBA00012566"/>
    </source>
</evidence>
<protein>
    <recommendedName>
        <fullName evidence="3">mannosyl-glycoprotein endo-beta-N-acetylglucosaminidase</fullName>
        <ecNumber evidence="3">3.2.1.96</ecNumber>
    </recommendedName>
</protein>
<dbReference type="GO" id="GO:0005829">
    <property type="term" value="C:cytosol"/>
    <property type="evidence" value="ECO:0007669"/>
    <property type="project" value="UniProtKB-SubCell"/>
</dbReference>
<proteinExistence type="inferred from homology"/>
<feature type="domain" description="Cytosolic endo-beta-N-acetylglucosaminidase C-terminal" evidence="11">
    <location>
        <begin position="563"/>
        <end position="676"/>
    </location>
</feature>
<dbReference type="EC" id="3.2.1.96" evidence="3"/>
<reference evidence="13" key="2">
    <citation type="submission" date="2021-05" db="UniProtKB">
        <authorList>
            <consortium name="EnsemblPlants"/>
        </authorList>
    </citation>
    <scope>IDENTIFICATION</scope>
    <source>
        <strain evidence="13">subsp. malaccensis</strain>
    </source>
</reference>
<keyword evidence="14" id="KW-1185">Reference proteome</keyword>
<dbReference type="Gramene" id="Ma06_t34460.1">
    <property type="protein sequence ID" value="Ma06_p34460.1"/>
    <property type="gene ID" value="Ma06_g34460"/>
</dbReference>
<keyword evidence="4" id="KW-0963">Cytoplasm</keyword>
<dbReference type="GO" id="GO:0006491">
    <property type="term" value="P:N-glycan processing"/>
    <property type="evidence" value="ECO:0000318"/>
    <property type="project" value="GO_Central"/>
</dbReference>
<comment type="subcellular location">
    <subcellularLocation>
        <location evidence="1">Cytoplasm</location>
        <location evidence="1">Cytosol</location>
    </subcellularLocation>
</comment>
<comment type="function">
    <text evidence="8">Endoglycosidase that releases N-glycans from glycoproteins by cleaving the beta-1,4-glycosidic bond in the N,N'-diacetylchitobiose core. Involved in the production of high-mannose type N-glycans during plant development and fruit maturation.</text>
</comment>
<evidence type="ECO:0000256" key="2">
    <source>
        <dbReference type="ARBA" id="ARBA00007849"/>
    </source>
</evidence>
<evidence type="ECO:0000256" key="6">
    <source>
        <dbReference type="ARBA" id="ARBA00023295"/>
    </source>
</evidence>
<name>A0A804JNN8_MUSAM</name>
<evidence type="ECO:0000256" key="7">
    <source>
        <dbReference type="ARBA" id="ARBA00034414"/>
    </source>
</evidence>
<evidence type="ECO:0000256" key="4">
    <source>
        <dbReference type="ARBA" id="ARBA00022490"/>
    </source>
</evidence>
<dbReference type="Proteomes" id="UP000012960">
    <property type="component" value="Unplaced"/>
</dbReference>
<comment type="catalytic activity">
    <reaction evidence="7">
        <text>an N(4)-(oligosaccharide-(1-&gt;3)-[oligosaccharide-(1-&gt;6)]-beta-D-Man-(1-&gt;4)-beta-D-GlcNAc-(1-&gt;4)-alpha-D-GlcNAc)-L-asparaginyl-[protein] + H2O = an oligosaccharide-(1-&gt;3)-[oligosaccharide-(1-&gt;6)]-beta-D-Man-(1-&gt;4)-D-GlcNAc + N(4)-(N-acetyl-beta-D-glucosaminyl)-L-asparaginyl-[protein]</text>
        <dbReference type="Rhea" id="RHEA:73067"/>
        <dbReference type="Rhea" id="RHEA-COMP:12603"/>
        <dbReference type="Rhea" id="RHEA-COMP:18176"/>
        <dbReference type="ChEBI" id="CHEBI:15377"/>
        <dbReference type="ChEBI" id="CHEBI:132248"/>
        <dbReference type="ChEBI" id="CHEBI:192714"/>
        <dbReference type="ChEBI" id="CHEBI:192715"/>
        <dbReference type="EC" id="3.2.1.96"/>
    </reaction>
</comment>
<accession>A0A804JNN8</accession>
<dbReference type="FunCoup" id="A0A804JNN8">
    <property type="interactions" value="440"/>
</dbReference>
<reference evidence="12" key="1">
    <citation type="submission" date="2021-03" db="EMBL/GenBank/DDBJ databases">
        <authorList>
            <consortium name="Genoscope - CEA"/>
            <person name="William W."/>
        </authorList>
    </citation>
    <scope>NUCLEOTIDE SEQUENCE</scope>
    <source>
        <strain evidence="12">Doubled-haploid Pahang</strain>
    </source>
</reference>